<feature type="compositionally biased region" description="Low complexity" evidence="1">
    <location>
        <begin position="20"/>
        <end position="47"/>
    </location>
</feature>
<evidence type="ECO:0000256" key="1">
    <source>
        <dbReference type="SAM" id="MobiDB-lite"/>
    </source>
</evidence>
<reference evidence="3" key="1">
    <citation type="submission" date="2013-11" db="EMBL/GenBank/DDBJ databases">
        <authorList>
            <person name="Hoang H.T."/>
            <person name="Killian M.L."/>
            <person name="Madson D.M."/>
            <person name="Arruda P.H.E."/>
            <person name="Sun D."/>
            <person name="Schwartz K.J."/>
            <person name="Yoon K."/>
        </authorList>
    </citation>
    <scope>NUCLEOTIDE SEQUENCE [LARGE SCALE GENOMIC DNA]</scope>
    <source>
        <strain evidence="3">CDK2</strain>
    </source>
</reference>
<gene>
    <name evidence="2" type="ORF">SY89_02551</name>
</gene>
<feature type="region of interest" description="Disordered" evidence="1">
    <location>
        <begin position="15"/>
        <end position="120"/>
    </location>
</feature>
<comment type="caution">
    <text evidence="2">The sequence shown here is derived from an EMBL/GenBank/DDBJ whole genome shotgun (WGS) entry which is preliminary data.</text>
</comment>
<evidence type="ECO:0000313" key="2">
    <source>
        <dbReference type="EMBL" id="KPN31798.1"/>
    </source>
</evidence>
<keyword evidence="3" id="KW-1185">Reference proteome</keyword>
<feature type="compositionally biased region" description="Polar residues" evidence="1">
    <location>
        <begin position="66"/>
        <end position="109"/>
    </location>
</feature>
<dbReference type="EMBL" id="LGUC01000001">
    <property type="protein sequence ID" value="KPN31798.1"/>
    <property type="molecule type" value="Genomic_DNA"/>
</dbReference>
<dbReference type="Proteomes" id="UP000050535">
    <property type="component" value="Unassembled WGS sequence"/>
</dbReference>
<protein>
    <submittedName>
        <fullName evidence="2">Uncharacterized protein</fullName>
    </submittedName>
</protein>
<dbReference type="AlphaFoldDB" id="A0A0P7I4A2"/>
<dbReference type="RefSeq" id="WP_239685600.1">
    <property type="nucleotide sequence ID" value="NZ_LGUC01000001.1"/>
</dbReference>
<sequence length="120" mass="12184">MTATTSAIVSQWAAIARRGPSSPKPTATAAPTTPVSVVSEPASPVSTKKPSAVPPTATLVGYRPRSASSHEPSSGAGSTARAHTSACTSRNTESPLSSATRSRITTPKSISARWLAGIEK</sequence>
<proteinExistence type="predicted"/>
<accession>A0A0P7I4A2</accession>
<evidence type="ECO:0000313" key="3">
    <source>
        <dbReference type="Proteomes" id="UP000050535"/>
    </source>
</evidence>
<name>A0A0P7I4A2_9EURY</name>
<organism evidence="2 3">
    <name type="scientific">Halolamina pelagica</name>
    <dbReference type="NCBI Taxonomy" id="699431"/>
    <lineage>
        <taxon>Archaea</taxon>
        <taxon>Methanobacteriati</taxon>
        <taxon>Methanobacteriota</taxon>
        <taxon>Stenosarchaea group</taxon>
        <taxon>Halobacteria</taxon>
        <taxon>Halobacteriales</taxon>
        <taxon>Haloferacaceae</taxon>
    </lineage>
</organism>